<dbReference type="Pfam" id="PF01852">
    <property type="entry name" value="START"/>
    <property type="match status" value="1"/>
</dbReference>
<evidence type="ECO:0000313" key="4">
    <source>
        <dbReference type="EMBL" id="CEO99434.1"/>
    </source>
</evidence>
<evidence type="ECO:0000259" key="3">
    <source>
        <dbReference type="PROSITE" id="PS50848"/>
    </source>
</evidence>
<proteinExistence type="predicted"/>
<dbReference type="PROSITE" id="PS50195">
    <property type="entry name" value="PX"/>
    <property type="match status" value="1"/>
</dbReference>
<dbReference type="InterPro" id="IPR023393">
    <property type="entry name" value="START-like_dom_sf"/>
</dbReference>
<dbReference type="InterPro" id="IPR001683">
    <property type="entry name" value="PX_dom"/>
</dbReference>
<dbReference type="OMA" id="FEIQMRP"/>
<feature type="domain" description="PX" evidence="2">
    <location>
        <begin position="45"/>
        <end position="163"/>
    </location>
</feature>
<keyword evidence="5" id="KW-1185">Reference proteome</keyword>
<dbReference type="PANTHER" id="PTHR22775">
    <property type="entry name" value="SORTING NEXIN"/>
    <property type="match status" value="1"/>
</dbReference>
<name>A0A0G4IWB3_PLABS</name>
<protein>
    <recommendedName>
        <fullName evidence="6">PX domain-containing protein</fullName>
    </recommendedName>
</protein>
<dbReference type="Gene3D" id="3.30.530.20">
    <property type="match status" value="1"/>
</dbReference>
<dbReference type="SUPFAM" id="SSF55961">
    <property type="entry name" value="Bet v1-like"/>
    <property type="match status" value="1"/>
</dbReference>
<dbReference type="SUPFAM" id="SSF64268">
    <property type="entry name" value="PX domain"/>
    <property type="match status" value="1"/>
</dbReference>
<dbReference type="PANTHER" id="PTHR22775:SF3">
    <property type="entry name" value="SORTING NEXIN-13"/>
    <property type="match status" value="1"/>
</dbReference>
<dbReference type="STRING" id="37360.A0A0G4IWB3"/>
<dbReference type="InterPro" id="IPR002913">
    <property type="entry name" value="START_lipid-bd_dom"/>
</dbReference>
<dbReference type="InterPro" id="IPR036871">
    <property type="entry name" value="PX_dom_sf"/>
</dbReference>
<dbReference type="Proteomes" id="UP000039324">
    <property type="component" value="Unassembled WGS sequence"/>
</dbReference>
<evidence type="ECO:0000259" key="2">
    <source>
        <dbReference type="PROSITE" id="PS50195"/>
    </source>
</evidence>
<dbReference type="CDD" id="cd06093">
    <property type="entry name" value="PX_domain"/>
    <property type="match status" value="1"/>
</dbReference>
<feature type="region of interest" description="Disordered" evidence="1">
    <location>
        <begin position="173"/>
        <end position="204"/>
    </location>
</feature>
<evidence type="ECO:0008006" key="6">
    <source>
        <dbReference type="Google" id="ProtNLM"/>
    </source>
</evidence>
<evidence type="ECO:0000313" key="5">
    <source>
        <dbReference type="Proteomes" id="UP000039324"/>
    </source>
</evidence>
<dbReference type="GO" id="GO:0035091">
    <property type="term" value="F:phosphatidylinositol binding"/>
    <property type="evidence" value="ECO:0007669"/>
    <property type="project" value="InterPro"/>
</dbReference>
<dbReference type="Gene3D" id="3.30.1520.10">
    <property type="entry name" value="Phox-like domain"/>
    <property type="match status" value="1"/>
</dbReference>
<dbReference type="AlphaFoldDB" id="A0A0G4IWB3"/>
<feature type="compositionally biased region" description="Polar residues" evidence="1">
    <location>
        <begin position="178"/>
        <end position="192"/>
    </location>
</feature>
<dbReference type="EMBL" id="CDSF01000090">
    <property type="protein sequence ID" value="CEO99434.1"/>
    <property type="molecule type" value="Genomic_DNA"/>
</dbReference>
<dbReference type="PROSITE" id="PS50848">
    <property type="entry name" value="START"/>
    <property type="match status" value="1"/>
</dbReference>
<feature type="domain" description="START" evidence="3">
    <location>
        <begin position="456"/>
        <end position="563"/>
    </location>
</feature>
<feature type="non-terminal residue" evidence="4">
    <location>
        <position position="1"/>
    </location>
</feature>
<reference evidence="4 5" key="1">
    <citation type="submission" date="2015-02" db="EMBL/GenBank/DDBJ databases">
        <authorList>
            <person name="Chooi Y.-H."/>
        </authorList>
    </citation>
    <scope>NUCLEOTIDE SEQUENCE [LARGE SCALE GENOMIC DNA]</scope>
    <source>
        <strain evidence="4">E3</strain>
    </source>
</reference>
<dbReference type="OrthoDB" id="76516at2759"/>
<dbReference type="SMART" id="SM00312">
    <property type="entry name" value="PX"/>
    <property type="match status" value="1"/>
</dbReference>
<organism evidence="4 5">
    <name type="scientific">Plasmodiophora brassicae</name>
    <name type="common">Clubroot disease agent</name>
    <dbReference type="NCBI Taxonomy" id="37360"/>
    <lineage>
        <taxon>Eukaryota</taxon>
        <taxon>Sar</taxon>
        <taxon>Rhizaria</taxon>
        <taxon>Endomyxa</taxon>
        <taxon>Phytomyxea</taxon>
        <taxon>Plasmodiophorida</taxon>
        <taxon>Plasmodiophoridae</taxon>
        <taxon>Plasmodiophora</taxon>
    </lineage>
</organism>
<accession>A0A0G4IWB3</accession>
<sequence length="608" mass="68395">LSNILHRRLHRPGAAAPISYRFAWRCNFRRRRSETAGGRTAVVMDLLVATVTASNTIRDQKTPYTMYEIEVRSSFTVKWVIYKRYSDFFSLHTELLKIALVSKDAPLRLPHLPPKRLTRSLAVEFVEKRKMELQSYLTELLRSRSLVALPVVMQFLSVPDSVRPMLTRHIHRVDSDNDSSQSVTRAPSSATPYGSGSRRGGGVPSLSFEERKVREFVSQLNTLPNKVHCIRAFQQYFFSQRPRLTAELVGILFEGSDAAENGLFWVCGDVKYSIVASKAALDLICRLLDVEKNKDAQLFLDVLSTIDHQSFKRLNLHRHILGDRAGGAFQLASILIRTVPQFTVEKCLPDITARQEFIRWSQRKQMLCESSRFVAEQSALPDESPNLQQTSFQTIAASAFDCIHKIASSDQGWRVIETPVRGAATLQIVHKQTPEGLFLVRLACSIPRKAGDIQAVLCDESMRLSWDRKVQTSAVVQSLDEHTDVLHEVYKTPSMASKNQEFTMLRSWRAEPDGSYALVQRSISNGTAGRASLTTGFLLQPVVGNDDPDAPASTLLLWVAQLDRESVLLVTSDLLGECDDLQESFRSLVSLLDVDHTRRQGHESQTPS</sequence>
<evidence type="ECO:0000256" key="1">
    <source>
        <dbReference type="SAM" id="MobiDB-lite"/>
    </source>
</evidence>
<dbReference type="Pfam" id="PF00787">
    <property type="entry name" value="PX"/>
    <property type="match status" value="1"/>
</dbReference>
<gene>
    <name evidence="4" type="ORF">PBRA_001340</name>
</gene>